<accession>A0A1M4UM76</accession>
<dbReference type="AlphaFoldDB" id="A0A1M4UM76"/>
<proteinExistence type="predicted"/>
<dbReference type="RefSeq" id="WP_072860289.1">
    <property type="nucleotide sequence ID" value="NZ_FQUX01000001.1"/>
</dbReference>
<protein>
    <recommendedName>
        <fullName evidence="3">Phage protein</fullName>
    </recommendedName>
</protein>
<evidence type="ECO:0008006" key="3">
    <source>
        <dbReference type="Google" id="ProtNLM"/>
    </source>
</evidence>
<dbReference type="OrthoDB" id="1446120at2"/>
<keyword evidence="2" id="KW-1185">Reference proteome</keyword>
<dbReference type="EMBL" id="FQUX01000001">
    <property type="protein sequence ID" value="SHE57784.1"/>
    <property type="molecule type" value="Genomic_DNA"/>
</dbReference>
<name>A0A1M4UM76_9FLAO</name>
<evidence type="ECO:0000313" key="2">
    <source>
        <dbReference type="Proteomes" id="UP000184406"/>
    </source>
</evidence>
<evidence type="ECO:0000313" key="1">
    <source>
        <dbReference type="EMBL" id="SHE57784.1"/>
    </source>
</evidence>
<dbReference type="Proteomes" id="UP000184406">
    <property type="component" value="Unassembled WGS sequence"/>
</dbReference>
<sequence>MIIKKFKPGDWVKIKWDNNAQKMEVVRYVSKKDPLTGIINNNTFLECVHYRYGERFSRTVHQNRLLKLIESGGIYQS</sequence>
<reference evidence="2" key="1">
    <citation type="submission" date="2016-11" db="EMBL/GenBank/DDBJ databases">
        <authorList>
            <person name="Varghese N."/>
            <person name="Submissions S."/>
        </authorList>
    </citation>
    <scope>NUCLEOTIDE SEQUENCE [LARGE SCALE GENOMIC DNA]</scope>
    <source>
        <strain evidence="2">DSM 17539</strain>
    </source>
</reference>
<gene>
    <name evidence="1" type="ORF">SAMN03080594_101677</name>
</gene>
<organism evidence="1 2">
    <name type="scientific">Arenibacter palladensis</name>
    <dbReference type="NCBI Taxonomy" id="237373"/>
    <lineage>
        <taxon>Bacteria</taxon>
        <taxon>Pseudomonadati</taxon>
        <taxon>Bacteroidota</taxon>
        <taxon>Flavobacteriia</taxon>
        <taxon>Flavobacteriales</taxon>
        <taxon>Flavobacteriaceae</taxon>
        <taxon>Arenibacter</taxon>
    </lineage>
</organism>